<feature type="chain" id="PRO_5029858254" evidence="1">
    <location>
        <begin position="26"/>
        <end position="116"/>
    </location>
</feature>
<dbReference type="RefSeq" id="XP_031785604.1">
    <property type="nucleotide sequence ID" value="XM_031929744.1"/>
</dbReference>
<protein>
    <submittedName>
        <fullName evidence="2">Uncharacterized protein</fullName>
    </submittedName>
</protein>
<dbReference type="AlphaFoldDB" id="A0A7M7QD97"/>
<dbReference type="SMR" id="A0A7M7QD97"/>
<feature type="signal peptide" evidence="1">
    <location>
        <begin position="1"/>
        <end position="25"/>
    </location>
</feature>
<keyword evidence="1" id="KW-0732">Signal</keyword>
<keyword evidence="3" id="KW-1185">Reference proteome</keyword>
<accession>A0A7M7QD97</accession>
<sequence>MARYQFLLPFLLVFTIIFSHEKVNAVGTSAFEIFEALTDHMTTVTKEENIHCHNYTEFCNTYLKIPKFNSNWFSNPPNIDAIRGVCQTMLKRPVCQDPHEEICAAKRCPNTYESKM</sequence>
<dbReference type="InParanoid" id="A0A7M7QD97"/>
<evidence type="ECO:0000256" key="1">
    <source>
        <dbReference type="SAM" id="SignalP"/>
    </source>
</evidence>
<reference evidence="2" key="1">
    <citation type="submission" date="2021-01" db="UniProtKB">
        <authorList>
            <consortium name="EnsemblMetazoa"/>
        </authorList>
    </citation>
    <scope>IDENTIFICATION</scope>
</reference>
<evidence type="ECO:0000313" key="3">
    <source>
        <dbReference type="Proteomes" id="UP000002358"/>
    </source>
</evidence>
<dbReference type="Proteomes" id="UP000002358">
    <property type="component" value="Chromosome 4"/>
</dbReference>
<organism evidence="2 3">
    <name type="scientific">Nasonia vitripennis</name>
    <name type="common">Parasitic wasp</name>
    <dbReference type="NCBI Taxonomy" id="7425"/>
    <lineage>
        <taxon>Eukaryota</taxon>
        <taxon>Metazoa</taxon>
        <taxon>Ecdysozoa</taxon>
        <taxon>Arthropoda</taxon>
        <taxon>Hexapoda</taxon>
        <taxon>Insecta</taxon>
        <taxon>Pterygota</taxon>
        <taxon>Neoptera</taxon>
        <taxon>Endopterygota</taxon>
        <taxon>Hymenoptera</taxon>
        <taxon>Apocrita</taxon>
        <taxon>Proctotrupomorpha</taxon>
        <taxon>Chalcidoidea</taxon>
        <taxon>Pteromalidae</taxon>
        <taxon>Pteromalinae</taxon>
        <taxon>Nasonia</taxon>
    </lineage>
</organism>
<dbReference type="EnsemblMetazoa" id="XM_031929744">
    <property type="protein sequence ID" value="XP_031785604"/>
    <property type="gene ID" value="LOC116417280"/>
</dbReference>
<dbReference type="GeneID" id="116417280"/>
<evidence type="ECO:0000313" key="2">
    <source>
        <dbReference type="EnsemblMetazoa" id="XP_031785604"/>
    </source>
</evidence>
<name>A0A7M7QD97_NASVI</name>
<proteinExistence type="predicted"/>
<dbReference type="KEGG" id="nvi:116417280"/>